<dbReference type="Proteomes" id="UP000076798">
    <property type="component" value="Unassembled WGS sequence"/>
</dbReference>
<sequence>MQNSDGYFQGIAPGSSEGSYDQSHPAHSIVNEAHRLLGVYPFASATPTSHVSRHLEDLTSTAETSAHLYGGTPALGPEYDEAMSLLSSSHVPEDPRQVDWWQNQRMNAFNLLAEEAGVDLKQNFSQNMSWRTPIHDSFATPPFARAVMQDLATVYQAPFVPFPGVLSPTTPGHIPSRTDSELFFNDFINRTNSDLIQSVQSTPASSRSGLSSQESINTPHTPMGPPTSSPDPLLRSVSSHQTVTPRKRKPDTTLQSPSIKRTASHEPDTPPQTPSTAATSSTLRSTNQSLKMLCVELPSPRSLFKTPTTSRSGRAPDSDLGGYGSVETPQLGFSSKSSTGRRDDRSHLEKLSTLLEDIFEAEDSIDPSSGSHECDFFSKLTDDWTRARLSVITMAKFEKLVSKIARTRKKLRSGPTPLPIGSGGTSDLEFGILSRVMKILERSVKVGEDLDPFGQAAANAQGKQASKTGNNARSSPVEGAPPEDVVLSTQEVSAEEIDRMSVDLEVLKEALLASECCIALLTSDNLQKQLYSEELITSCLSTTKTALTLVIYPFVESFSSLHTKPSPMLTSVLTSSASEIQSVRGTIDELFTVACSVITRINKLFGADVSVSMSDSIVIQTVYVAIGPFFVMESQNTVGKKSAKSKSNKVVFSTSDEAAGRKTSMKGLRLEALVLIRNIFASHEEQRSWIIEEILTSLIRLPDVKQMAGQFKLRDGHSIHTVSALLLQLVQTSAHDVRVQIQRLASEREQSFVLNHQPDSQEEQPSGPTERDYQELQLYATGLEPATKAARTIITFLTKRSGKGKATKSSNDAEYRIILDNLISDLLVVLHWPEWPAASLVLNMIARFMISCLDDNKATADANALKSLALDHLGVITAKLRSSLVKAKQASRELNLPTLSPETKTWDEVLSEGNIESLKLLAREHQEIILYLAKRTSEDQIYETARELTAVQWGQRLASALKVYQLQDEDEGEGRRSRRNPELVQTLKMALQGVWKDSSADVFEGNSLREVSHIDRLAEHLGVWQNIKSIADPALSVVIVASDASAVTMRTKALRALGQIVTSDPQILRNPKVRIAIEHHLLDNSPQVRDAAVELIGKYVQQIPELADDYYARIADRIADTGLSVRKRVVRLLKTFYEITQDVDRRVDVITRLTMRIHDEDDNVKDLAIKTIEELWFTSTAESHEARNSRTAEYGFDSKSRLAARVSVIVKMIGEFQDRSTLEDLLHKIIAEKDGKEPVGIQKQYTEICDFLIDSLVDANDSAGQNIVASIKTIYVFSSAYPAIISGSKATTLIPYLKNAATSEEIILADYLLKIFRVCIPRMPKTATKFAADLQQALQPMVLKPSAAGGFGGLREAVACYCATIQYLSHDYKSLVGLLKSCLGRLRGIVKMNPEEMKAPATSRVLYMVISITSLLCEHCDFDKLREENQTYASELNQITSTSIAQHVYNILVMLYNKLRESPMRKGLLQCLGFLFKGYPNLMTLDESSVIMDGVFHSSDVESQSQLLKIIQAFLVAESAKHVAHEKASGAKKKAVSGEVNMGELIGSSNDFADSGVSSAIMQRYISQILESALSVHPSIQAPAFEIMGFIVKQGLAHPLQCMPVIIALESSDNSVLSNRAISLHSLLHGKHATLINTRFLESCRASFQYQRKMCQNIVQGYRCAPEVTALLHPWYSLVREKRASRQDFLKAIVRSFDIVFPLVEASQDDIDFARYMAENVAALDYKTLEEVLTVIRHLTSVLSVAGTHIYDTYVPVANLLSSSQPSTVPAGPTPTESPINQENNAAVTADPSAQSSASSLDITTAKASILVGIVLILKAHLKILYGLPEDKCLKWVPNKRSALGDKPATKRKADPIAWSRMPFATTPMINQSDIQAQKDKFIELWQEDGVEAEPIFGGELE</sequence>
<evidence type="ECO:0000256" key="3">
    <source>
        <dbReference type="ARBA" id="ARBA00022737"/>
    </source>
</evidence>
<dbReference type="GO" id="GO:0010468">
    <property type="term" value="P:regulation of gene expression"/>
    <property type="evidence" value="ECO:0007669"/>
    <property type="project" value="InterPro"/>
</dbReference>
<evidence type="ECO:0000256" key="6">
    <source>
        <dbReference type="RuleBase" id="RU364107"/>
    </source>
</evidence>
<evidence type="ECO:0000256" key="1">
    <source>
        <dbReference type="ARBA" id="ARBA00004123"/>
    </source>
</evidence>
<feature type="compositionally biased region" description="Low complexity" evidence="7">
    <location>
        <begin position="274"/>
        <end position="284"/>
    </location>
</feature>
<evidence type="ECO:0000256" key="5">
    <source>
        <dbReference type="ARBA" id="ARBA00023306"/>
    </source>
</evidence>
<feature type="domain" description="Sister chromatid cohesion C-terminal" evidence="8">
    <location>
        <begin position="1558"/>
        <end position="1742"/>
    </location>
</feature>
<dbReference type="Pfam" id="PF12765">
    <property type="entry name" value="Cohesin_HEAT"/>
    <property type="match status" value="1"/>
</dbReference>
<reference evidence="9 10" key="1">
    <citation type="journal article" date="2016" name="Mol. Biol. Evol.">
        <title>Comparative Genomics of Early-Diverging Mushroom-Forming Fungi Provides Insights into the Origins of Lignocellulose Decay Capabilities.</title>
        <authorList>
            <person name="Nagy L.G."/>
            <person name="Riley R."/>
            <person name="Tritt A."/>
            <person name="Adam C."/>
            <person name="Daum C."/>
            <person name="Floudas D."/>
            <person name="Sun H."/>
            <person name="Yadav J.S."/>
            <person name="Pangilinan J."/>
            <person name="Larsson K.H."/>
            <person name="Matsuura K."/>
            <person name="Barry K."/>
            <person name="Labutti K."/>
            <person name="Kuo R."/>
            <person name="Ohm R.A."/>
            <person name="Bhattacharya S.S."/>
            <person name="Shirouzu T."/>
            <person name="Yoshinaga Y."/>
            <person name="Martin F.M."/>
            <person name="Grigoriev I.V."/>
            <person name="Hibbett D.S."/>
        </authorList>
    </citation>
    <scope>NUCLEOTIDE SEQUENCE [LARGE SCALE GENOMIC DNA]</scope>
    <source>
        <strain evidence="9 10">HHB10207 ss-3</strain>
    </source>
</reference>
<dbReference type="Gene3D" id="1.25.10.10">
    <property type="entry name" value="Leucine-rich Repeat Variant"/>
    <property type="match status" value="1"/>
</dbReference>
<dbReference type="STRING" id="1314776.A0A165Y4Y6"/>
<comment type="subcellular location">
    <subcellularLocation>
        <location evidence="1 6">Nucleus</location>
    </subcellularLocation>
</comment>
<dbReference type="PANTHER" id="PTHR21704">
    <property type="entry name" value="NIPPED-B-LIKE PROTEIN DELANGIN SCC2-RELATED"/>
    <property type="match status" value="1"/>
</dbReference>
<accession>A0A165Y4Y6</accession>
<dbReference type="InterPro" id="IPR026003">
    <property type="entry name" value="Cohesin_HEAT"/>
</dbReference>
<dbReference type="CDD" id="cd23958">
    <property type="entry name" value="SCC2"/>
    <property type="match status" value="1"/>
</dbReference>
<dbReference type="GO" id="GO:0090694">
    <property type="term" value="C:Scc2-Scc4 cohesin loading complex"/>
    <property type="evidence" value="ECO:0007669"/>
    <property type="project" value="TreeGrafter"/>
</dbReference>
<dbReference type="GO" id="GO:0061775">
    <property type="term" value="F:cohesin loader activity"/>
    <property type="evidence" value="ECO:0007669"/>
    <property type="project" value="InterPro"/>
</dbReference>
<name>A0A165Y4Y6_9AGAM</name>
<keyword evidence="4 6" id="KW-0539">Nucleus</keyword>
<organism evidence="9 10">
    <name type="scientific">Sistotremastrum suecicum HHB10207 ss-3</name>
    <dbReference type="NCBI Taxonomy" id="1314776"/>
    <lineage>
        <taxon>Eukaryota</taxon>
        <taxon>Fungi</taxon>
        <taxon>Dikarya</taxon>
        <taxon>Basidiomycota</taxon>
        <taxon>Agaricomycotina</taxon>
        <taxon>Agaricomycetes</taxon>
        <taxon>Sistotremastrales</taxon>
        <taxon>Sistotremastraceae</taxon>
        <taxon>Sistotremastrum</taxon>
    </lineage>
</organism>
<dbReference type="InterPro" id="IPR024986">
    <property type="entry name" value="Nipped-B_C"/>
</dbReference>
<evidence type="ECO:0000313" key="9">
    <source>
        <dbReference type="EMBL" id="KZT32885.1"/>
    </source>
</evidence>
<feature type="compositionally biased region" description="Polar residues" evidence="7">
    <location>
        <begin position="752"/>
        <end position="767"/>
    </location>
</feature>
<feature type="compositionally biased region" description="Polar residues" evidence="7">
    <location>
        <begin position="198"/>
        <end position="220"/>
    </location>
</feature>
<dbReference type="GO" id="GO:1990414">
    <property type="term" value="P:replication-born double-strand break repair via sister chromatid exchange"/>
    <property type="evidence" value="ECO:0007669"/>
    <property type="project" value="TreeGrafter"/>
</dbReference>
<feature type="region of interest" description="Disordered" evidence="7">
    <location>
        <begin position="752"/>
        <end position="771"/>
    </location>
</feature>
<dbReference type="EMBL" id="KV428286">
    <property type="protein sequence ID" value="KZT32885.1"/>
    <property type="molecule type" value="Genomic_DNA"/>
</dbReference>
<evidence type="ECO:0000313" key="10">
    <source>
        <dbReference type="Proteomes" id="UP000076798"/>
    </source>
</evidence>
<feature type="region of interest" description="Disordered" evidence="7">
    <location>
        <begin position="458"/>
        <end position="484"/>
    </location>
</feature>
<keyword evidence="3 6" id="KW-0677">Repeat</keyword>
<dbReference type="InterPro" id="IPR016024">
    <property type="entry name" value="ARM-type_fold"/>
</dbReference>
<dbReference type="GO" id="GO:0071169">
    <property type="term" value="P:establishment of protein localization to chromatin"/>
    <property type="evidence" value="ECO:0007669"/>
    <property type="project" value="TreeGrafter"/>
</dbReference>
<dbReference type="OrthoDB" id="418242at2759"/>
<proteinExistence type="inferred from homology"/>
<evidence type="ECO:0000256" key="7">
    <source>
        <dbReference type="SAM" id="MobiDB-lite"/>
    </source>
</evidence>
<dbReference type="PANTHER" id="PTHR21704:SF18">
    <property type="entry name" value="NIPPED-B-LIKE PROTEIN"/>
    <property type="match status" value="1"/>
</dbReference>
<protein>
    <recommendedName>
        <fullName evidence="6">Sister chromatid cohesion protein</fullName>
    </recommendedName>
</protein>
<evidence type="ECO:0000256" key="4">
    <source>
        <dbReference type="ARBA" id="ARBA00023242"/>
    </source>
</evidence>
<dbReference type="SUPFAM" id="SSF48371">
    <property type="entry name" value="ARM repeat"/>
    <property type="match status" value="1"/>
</dbReference>
<dbReference type="InterPro" id="IPR011989">
    <property type="entry name" value="ARM-like"/>
</dbReference>
<dbReference type="InterPro" id="IPR033031">
    <property type="entry name" value="Scc2/Nipped-B"/>
</dbReference>
<comment type="similarity">
    <text evidence="2 6">Belongs to the SCC2/Nipped-B family.</text>
</comment>
<evidence type="ECO:0000256" key="2">
    <source>
        <dbReference type="ARBA" id="ARBA00009252"/>
    </source>
</evidence>
<gene>
    <name evidence="9" type="ORF">SISSUDRAFT_1132883</name>
</gene>
<feature type="region of interest" description="Disordered" evidence="7">
    <location>
        <begin position="198"/>
        <end position="284"/>
    </location>
</feature>
<keyword evidence="5 6" id="KW-0131">Cell cycle</keyword>
<dbReference type="GO" id="GO:0003682">
    <property type="term" value="F:chromatin binding"/>
    <property type="evidence" value="ECO:0007669"/>
    <property type="project" value="TreeGrafter"/>
</dbReference>
<feature type="region of interest" description="Disordered" evidence="7">
    <location>
        <begin position="1"/>
        <end position="24"/>
    </location>
</feature>
<evidence type="ECO:0000259" key="8">
    <source>
        <dbReference type="Pfam" id="PF12830"/>
    </source>
</evidence>
<feature type="compositionally biased region" description="Polar residues" evidence="7">
    <location>
        <begin position="327"/>
        <end position="338"/>
    </location>
</feature>
<feature type="region of interest" description="Disordered" evidence="7">
    <location>
        <begin position="301"/>
        <end position="345"/>
    </location>
</feature>
<dbReference type="GO" id="GO:0034087">
    <property type="term" value="P:establishment of mitotic sister chromatid cohesion"/>
    <property type="evidence" value="ECO:0007669"/>
    <property type="project" value="TreeGrafter"/>
</dbReference>
<feature type="compositionally biased region" description="Polar residues" evidence="7">
    <location>
        <begin position="252"/>
        <end position="261"/>
    </location>
</feature>
<dbReference type="GO" id="GO:0140588">
    <property type="term" value="P:chromatin looping"/>
    <property type="evidence" value="ECO:0007669"/>
    <property type="project" value="InterPro"/>
</dbReference>
<keyword evidence="10" id="KW-1185">Reference proteome</keyword>
<dbReference type="Pfam" id="PF12830">
    <property type="entry name" value="Nipped-B_C"/>
    <property type="match status" value="1"/>
</dbReference>